<evidence type="ECO:0000313" key="7">
    <source>
        <dbReference type="EMBL" id="EWZ28074.1"/>
    </source>
</evidence>
<accession>W9JC80</accession>
<dbReference type="InterPro" id="IPR052035">
    <property type="entry name" value="ZnF_BED_domain_contain"/>
</dbReference>
<evidence type="ECO:0000256" key="2">
    <source>
        <dbReference type="ARBA" id="ARBA00022723"/>
    </source>
</evidence>
<dbReference type="GO" id="GO:0008270">
    <property type="term" value="F:zinc ion binding"/>
    <property type="evidence" value="ECO:0007669"/>
    <property type="project" value="UniProtKB-KW"/>
</dbReference>
<dbReference type="VEuPathDB" id="FungiDB:FOZG_18208"/>
<gene>
    <name evidence="7" type="ORF">FOZG_18208</name>
</gene>
<dbReference type="InterPro" id="IPR012337">
    <property type="entry name" value="RNaseH-like_sf"/>
</dbReference>
<protein>
    <submittedName>
        <fullName evidence="7">Uncharacterized protein</fullName>
    </submittedName>
</protein>
<name>W9JC80_FUSOX</name>
<evidence type="ECO:0000256" key="3">
    <source>
        <dbReference type="ARBA" id="ARBA00022771"/>
    </source>
</evidence>
<comment type="subcellular location">
    <subcellularLocation>
        <location evidence="1">Nucleus</location>
    </subcellularLocation>
</comment>
<evidence type="ECO:0000256" key="1">
    <source>
        <dbReference type="ARBA" id="ARBA00004123"/>
    </source>
</evidence>
<organism evidence="7">
    <name type="scientific">Fusarium oxysporum Fo47</name>
    <dbReference type="NCBI Taxonomy" id="660027"/>
    <lineage>
        <taxon>Eukaryota</taxon>
        <taxon>Fungi</taxon>
        <taxon>Dikarya</taxon>
        <taxon>Ascomycota</taxon>
        <taxon>Pezizomycotina</taxon>
        <taxon>Sordariomycetes</taxon>
        <taxon>Hypocreomycetidae</taxon>
        <taxon>Hypocreales</taxon>
        <taxon>Nectriaceae</taxon>
        <taxon>Fusarium</taxon>
        <taxon>Fusarium oxysporum species complex</taxon>
    </lineage>
</organism>
<reference evidence="7" key="2">
    <citation type="submission" date="2012-06" db="EMBL/GenBank/DDBJ databases">
        <title>Annotation of the Genome Sequence of Fusarium oxysporum Fo47.</title>
        <authorList>
            <consortium name="The Broad Institute Genomics Platform"/>
            <person name="Ma L.-J."/>
            <person name="Corby-Kistler H."/>
            <person name="Broz K."/>
            <person name="Gale L.R."/>
            <person name="Jonkers W."/>
            <person name="O'Donnell K."/>
            <person name="Ploetz R."/>
            <person name="Steinberg C."/>
            <person name="Schwartz D.C."/>
            <person name="VanEtten H."/>
            <person name="Zhou S."/>
            <person name="Young S.K."/>
            <person name="Zeng Q."/>
            <person name="Gargeya S."/>
            <person name="Fitzgerald M."/>
            <person name="Abouelleil A."/>
            <person name="Alvarado L."/>
            <person name="Chapman S.B."/>
            <person name="Gainer-Dewar J."/>
            <person name="Goldberg J."/>
            <person name="Griggs A."/>
            <person name="Gujja S."/>
            <person name="Hansen M."/>
            <person name="Howarth C."/>
            <person name="Imamovic A."/>
            <person name="Ireland A."/>
            <person name="Larimer J."/>
            <person name="McCowan C."/>
            <person name="Murphy C."/>
            <person name="Pearson M."/>
            <person name="Poon T.W."/>
            <person name="Priest M."/>
            <person name="Roberts A."/>
            <person name="Saif S."/>
            <person name="Shea T."/>
            <person name="Sykes S."/>
            <person name="Wortman J."/>
            <person name="Nusbaum C."/>
            <person name="Birren B."/>
        </authorList>
    </citation>
    <scope>NUCLEOTIDE SEQUENCE</scope>
    <source>
        <strain evidence="7">Fo47</strain>
    </source>
</reference>
<reference evidence="7" key="1">
    <citation type="submission" date="2011-06" db="EMBL/GenBank/DDBJ databases">
        <title>The Genome Sequence of Fusarium oxysporum Fo47.</title>
        <authorList>
            <consortium name="The Broad Institute Genome Sequencing Platform"/>
            <person name="Ma L.-J."/>
            <person name="Gale L.R."/>
            <person name="Schwartz D.C."/>
            <person name="Zhou S."/>
            <person name="Corby-Kistler H."/>
            <person name="Young S.K."/>
            <person name="Zeng Q."/>
            <person name="Gargeya S."/>
            <person name="Fitzgerald M."/>
            <person name="Haas B."/>
            <person name="Abouelleil A."/>
            <person name="Alvarado L."/>
            <person name="Arachchi H.M."/>
            <person name="Berlin A."/>
            <person name="Brown A."/>
            <person name="Chapman S.B."/>
            <person name="Chen Z."/>
            <person name="Dunbar C."/>
            <person name="Freedman E."/>
            <person name="Gearin G."/>
            <person name="Gellesch M."/>
            <person name="Goldberg J."/>
            <person name="Griggs A."/>
            <person name="Gujja S."/>
            <person name="Heiman D."/>
            <person name="Howarth C."/>
            <person name="Larson L."/>
            <person name="Lui A."/>
            <person name="MacDonald P.J.P."/>
            <person name="Mehta T."/>
            <person name="Montmayeur A."/>
            <person name="Murphy C."/>
            <person name="Neiman D."/>
            <person name="Pearson M."/>
            <person name="Priest M."/>
            <person name="Roberts A."/>
            <person name="Saif S."/>
            <person name="Shea T."/>
            <person name="Shenoy N."/>
            <person name="Sisk P."/>
            <person name="Stolte C."/>
            <person name="Sykes S."/>
            <person name="Wortman J."/>
            <person name="Nusbaum C."/>
            <person name="Birren B."/>
        </authorList>
    </citation>
    <scope>NUCLEOTIDE SEQUENCE [LARGE SCALE GENOMIC DNA]</scope>
    <source>
        <strain evidence="7">Fo47</strain>
    </source>
</reference>
<dbReference type="AlphaFoldDB" id="W9JC80"/>
<feature type="compositionally biased region" description="Basic residues" evidence="6">
    <location>
        <begin position="446"/>
        <end position="455"/>
    </location>
</feature>
<evidence type="ECO:0000256" key="4">
    <source>
        <dbReference type="ARBA" id="ARBA00022833"/>
    </source>
</evidence>
<keyword evidence="4" id="KW-0862">Zinc</keyword>
<dbReference type="EMBL" id="JH717937">
    <property type="protein sequence ID" value="EWZ28074.1"/>
    <property type="molecule type" value="Genomic_DNA"/>
</dbReference>
<dbReference type="GO" id="GO:0005634">
    <property type="term" value="C:nucleus"/>
    <property type="evidence" value="ECO:0007669"/>
    <property type="project" value="UniProtKB-SubCell"/>
</dbReference>
<feature type="compositionally biased region" description="Low complexity" evidence="6">
    <location>
        <begin position="456"/>
        <end position="467"/>
    </location>
</feature>
<keyword evidence="5" id="KW-0539">Nucleus</keyword>
<dbReference type="Proteomes" id="UP000030766">
    <property type="component" value="Unassembled WGS sequence"/>
</dbReference>
<proteinExistence type="predicted"/>
<evidence type="ECO:0000256" key="6">
    <source>
        <dbReference type="SAM" id="MobiDB-lite"/>
    </source>
</evidence>
<sequence length="485" mass="55916">MASSSPISSTSAQLTAIERLGWDFYCFFRVEYPEKNKTQTGRVRKSYGRREYQLIQANETSQNSQQSTQPPIDSYMTFQPSDSALRNVFNAQRYTEAIVGLLTRRRVPFSSVTWDEMESLALACNPAIEDCLITSRDQAMKIINANYGLYASQLRDLIQGYQTITKAFNLDLNAPREQAIANRLIKSFDRNVFQRLVAEWIVESNLSFREPENKRLRAIFEYLNHFVVSMDAHVGHDTVRKRAVAKFEKHKGKVIEVLRNAPGLIHISFDGWRSRKKHALYGVACFFRNEGGKARKLILRMPELIVRHFGASGLILDTRSSKYSRYTRSQRRKLGTTRLITHKTTTLQWISLGEIQVPWQGTAGPLLWRKRGPVGKLHNIHRSVLLTTLLRSIQRLEFDASSDPRVRIRKPLNVVVDNETRWPSQLYMIRRALKLRPYLETLVLKHKRNGKRTTRRSGQSGSRQAQSCLPYVETRINSATRTGPF</sequence>
<dbReference type="PANTHER" id="PTHR46481:SF10">
    <property type="entry name" value="ZINC FINGER BED DOMAIN-CONTAINING PROTEIN 39"/>
    <property type="match status" value="1"/>
</dbReference>
<feature type="region of interest" description="Disordered" evidence="6">
    <location>
        <begin position="446"/>
        <end position="467"/>
    </location>
</feature>
<keyword evidence="2" id="KW-0479">Metal-binding</keyword>
<dbReference type="PANTHER" id="PTHR46481">
    <property type="entry name" value="ZINC FINGER BED DOMAIN-CONTAINING PROTEIN 4"/>
    <property type="match status" value="1"/>
</dbReference>
<evidence type="ECO:0000256" key="5">
    <source>
        <dbReference type="ARBA" id="ARBA00023242"/>
    </source>
</evidence>
<dbReference type="HOGENOM" id="CLU_562634_0_0_1"/>
<dbReference type="SUPFAM" id="SSF53098">
    <property type="entry name" value="Ribonuclease H-like"/>
    <property type="match status" value="1"/>
</dbReference>
<keyword evidence="3" id="KW-0863">Zinc-finger</keyword>